<organism evidence="1 2">
    <name type="scientific">Cymbomonas tetramitiformis</name>
    <dbReference type="NCBI Taxonomy" id="36881"/>
    <lineage>
        <taxon>Eukaryota</taxon>
        <taxon>Viridiplantae</taxon>
        <taxon>Chlorophyta</taxon>
        <taxon>Pyramimonadophyceae</taxon>
        <taxon>Pyramimonadales</taxon>
        <taxon>Pyramimonadaceae</taxon>
        <taxon>Cymbomonas</taxon>
    </lineage>
</organism>
<comment type="caution">
    <text evidence="1">The sequence shown here is derived from an EMBL/GenBank/DDBJ whole genome shotgun (WGS) entry which is preliminary data.</text>
</comment>
<dbReference type="AlphaFoldDB" id="A0AAE0LJA2"/>
<dbReference type="Proteomes" id="UP001190700">
    <property type="component" value="Unassembled WGS sequence"/>
</dbReference>
<protein>
    <submittedName>
        <fullName evidence="1">Uncharacterized protein</fullName>
    </submittedName>
</protein>
<evidence type="ECO:0000313" key="1">
    <source>
        <dbReference type="EMBL" id="KAK3287431.1"/>
    </source>
</evidence>
<keyword evidence="2" id="KW-1185">Reference proteome</keyword>
<dbReference type="EMBL" id="LGRX02000859">
    <property type="protein sequence ID" value="KAK3287431.1"/>
    <property type="molecule type" value="Genomic_DNA"/>
</dbReference>
<proteinExistence type="predicted"/>
<evidence type="ECO:0000313" key="2">
    <source>
        <dbReference type="Proteomes" id="UP001190700"/>
    </source>
</evidence>
<sequence>MDGWYGDAPGGPASQASNGEHFLGWECVGSADGRTVCVGTFPSMAREHGPSMLAPEAKGQVVWEPAPTGRYLPQHVYWFTLGKPGGRASRGEYVLCWEQGSTTAGKFGCIAQHAPQHAPEVGG</sequence>
<gene>
    <name evidence="1" type="ORF">CYMTET_5066</name>
</gene>
<reference evidence="1 2" key="1">
    <citation type="journal article" date="2015" name="Genome Biol. Evol.">
        <title>Comparative Genomics of a Bacterivorous Green Alga Reveals Evolutionary Causalities and Consequences of Phago-Mixotrophic Mode of Nutrition.</title>
        <authorList>
            <person name="Burns J.A."/>
            <person name="Paasch A."/>
            <person name="Narechania A."/>
            <person name="Kim E."/>
        </authorList>
    </citation>
    <scope>NUCLEOTIDE SEQUENCE [LARGE SCALE GENOMIC DNA]</scope>
    <source>
        <strain evidence="1 2">PLY_AMNH</strain>
    </source>
</reference>
<name>A0AAE0LJA2_9CHLO</name>
<accession>A0AAE0LJA2</accession>